<dbReference type="PANTHER" id="PTHR35526">
    <property type="entry name" value="ANTI-SIGMA-F FACTOR RSBW-RELATED"/>
    <property type="match status" value="1"/>
</dbReference>
<dbReference type="Pfam" id="PF13581">
    <property type="entry name" value="HATPase_c_2"/>
    <property type="match status" value="1"/>
</dbReference>
<evidence type="ECO:0000259" key="2">
    <source>
        <dbReference type="Pfam" id="PF13581"/>
    </source>
</evidence>
<dbReference type="CDD" id="cd16936">
    <property type="entry name" value="HATPase_RsbW-like"/>
    <property type="match status" value="1"/>
</dbReference>
<gene>
    <name evidence="3" type="ORF">BJ992_005747</name>
</gene>
<evidence type="ECO:0000313" key="4">
    <source>
        <dbReference type="Proteomes" id="UP000555564"/>
    </source>
</evidence>
<sequence>MPSTQDGGLRTVCWDLSDDPAMIGKARAMVREVVASWGLLSLADDVVLAVGELLANAVTYGEAPIRVSLWLGKDGLCVRVTDHGPERPRHLHLDVEAVHGRGLGIVAALADDTGVAALPDGPGKTVWARWLLAGHDPGGLGRR</sequence>
<name>A0A7X0MAR5_9ACTN</name>
<dbReference type="InterPro" id="IPR050267">
    <property type="entry name" value="Anti-sigma-factor_SerPK"/>
</dbReference>
<comment type="caution">
    <text evidence="3">The sequence shown here is derived from an EMBL/GenBank/DDBJ whole genome shotgun (WGS) entry which is preliminary data.</text>
</comment>
<dbReference type="PANTHER" id="PTHR35526:SF3">
    <property type="entry name" value="ANTI-SIGMA-F FACTOR RSBW"/>
    <property type="match status" value="1"/>
</dbReference>
<dbReference type="Proteomes" id="UP000555564">
    <property type="component" value="Unassembled WGS sequence"/>
</dbReference>
<evidence type="ECO:0000313" key="3">
    <source>
        <dbReference type="EMBL" id="MBB6476316.1"/>
    </source>
</evidence>
<reference evidence="3 4" key="1">
    <citation type="submission" date="2020-08" db="EMBL/GenBank/DDBJ databases">
        <title>Sequencing the genomes of 1000 actinobacteria strains.</title>
        <authorList>
            <person name="Klenk H.-P."/>
        </authorList>
    </citation>
    <scope>NUCLEOTIDE SEQUENCE [LARGE SCALE GENOMIC DNA]</scope>
    <source>
        <strain evidence="3 4">DSM 44936</strain>
    </source>
</reference>
<proteinExistence type="predicted"/>
<dbReference type="SUPFAM" id="SSF55874">
    <property type="entry name" value="ATPase domain of HSP90 chaperone/DNA topoisomerase II/histidine kinase"/>
    <property type="match status" value="1"/>
</dbReference>
<dbReference type="InterPro" id="IPR003594">
    <property type="entry name" value="HATPase_dom"/>
</dbReference>
<keyword evidence="1" id="KW-0418">Kinase</keyword>
<dbReference type="Gene3D" id="3.30.565.10">
    <property type="entry name" value="Histidine kinase-like ATPase, C-terminal domain"/>
    <property type="match status" value="1"/>
</dbReference>
<dbReference type="InterPro" id="IPR036890">
    <property type="entry name" value="HATPase_C_sf"/>
</dbReference>
<dbReference type="RefSeq" id="WP_184986279.1">
    <property type="nucleotide sequence ID" value="NZ_BAAALO010000026.1"/>
</dbReference>
<feature type="domain" description="Histidine kinase/HSP90-like ATPase" evidence="2">
    <location>
        <begin position="17"/>
        <end position="130"/>
    </location>
</feature>
<dbReference type="EMBL" id="JACHIU010000001">
    <property type="protein sequence ID" value="MBB6476316.1"/>
    <property type="molecule type" value="Genomic_DNA"/>
</dbReference>
<accession>A0A7X0MAR5</accession>
<evidence type="ECO:0000256" key="1">
    <source>
        <dbReference type="ARBA" id="ARBA00022527"/>
    </source>
</evidence>
<keyword evidence="4" id="KW-1185">Reference proteome</keyword>
<protein>
    <submittedName>
        <fullName evidence="3">Anti-sigma regulatory factor (Ser/Thr protein kinase)</fullName>
    </submittedName>
</protein>
<dbReference type="AlphaFoldDB" id="A0A7X0MAR5"/>
<dbReference type="GO" id="GO:0004674">
    <property type="term" value="F:protein serine/threonine kinase activity"/>
    <property type="evidence" value="ECO:0007669"/>
    <property type="project" value="UniProtKB-KW"/>
</dbReference>
<keyword evidence="1" id="KW-0808">Transferase</keyword>
<organism evidence="3 4">
    <name type="scientific">Sphaerisporangium rubeum</name>
    <dbReference type="NCBI Taxonomy" id="321317"/>
    <lineage>
        <taxon>Bacteria</taxon>
        <taxon>Bacillati</taxon>
        <taxon>Actinomycetota</taxon>
        <taxon>Actinomycetes</taxon>
        <taxon>Streptosporangiales</taxon>
        <taxon>Streptosporangiaceae</taxon>
        <taxon>Sphaerisporangium</taxon>
    </lineage>
</organism>
<keyword evidence="1" id="KW-0723">Serine/threonine-protein kinase</keyword>